<dbReference type="PROSITE" id="PS51186">
    <property type="entry name" value="GNAT"/>
    <property type="match status" value="1"/>
</dbReference>
<dbReference type="Pfam" id="PF00583">
    <property type="entry name" value="Acetyltransf_1"/>
    <property type="match status" value="1"/>
</dbReference>
<proteinExistence type="predicted"/>
<dbReference type="AlphaFoldDB" id="A0A955L9J2"/>
<dbReference type="InterPro" id="IPR000182">
    <property type="entry name" value="GNAT_dom"/>
</dbReference>
<protein>
    <submittedName>
        <fullName evidence="2">GNAT family N-acetyltransferase</fullName>
        <ecNumber evidence="2">2.3.1.-</ecNumber>
    </submittedName>
</protein>
<accession>A0A955L9J2</accession>
<reference evidence="2" key="1">
    <citation type="submission" date="2020-04" db="EMBL/GenBank/DDBJ databases">
        <authorList>
            <person name="Zhang T."/>
        </authorList>
    </citation>
    <scope>NUCLEOTIDE SEQUENCE</scope>
    <source>
        <strain evidence="2">HKST-UBA11</strain>
    </source>
</reference>
<reference evidence="2" key="2">
    <citation type="journal article" date="2021" name="Microbiome">
        <title>Successional dynamics and alternative stable states in a saline activated sludge microbial community over 9 years.</title>
        <authorList>
            <person name="Wang Y."/>
            <person name="Ye J."/>
            <person name="Ju F."/>
            <person name="Liu L."/>
            <person name="Boyd J.A."/>
            <person name="Deng Y."/>
            <person name="Parks D.H."/>
            <person name="Jiang X."/>
            <person name="Yin X."/>
            <person name="Woodcroft B.J."/>
            <person name="Tyson G.W."/>
            <person name="Hugenholtz P."/>
            <person name="Polz M.F."/>
            <person name="Zhang T."/>
        </authorList>
    </citation>
    <scope>NUCLEOTIDE SEQUENCE</scope>
    <source>
        <strain evidence="2">HKST-UBA11</strain>
    </source>
</reference>
<keyword evidence="2" id="KW-0808">Transferase</keyword>
<comment type="caution">
    <text evidence="2">The sequence shown here is derived from an EMBL/GenBank/DDBJ whole genome shotgun (WGS) entry which is preliminary data.</text>
</comment>
<organism evidence="2 3">
    <name type="scientific">Candidatus Dojkabacteria bacterium</name>
    <dbReference type="NCBI Taxonomy" id="2099670"/>
    <lineage>
        <taxon>Bacteria</taxon>
        <taxon>Candidatus Dojkabacteria</taxon>
    </lineage>
</organism>
<feature type="domain" description="N-acetyltransferase" evidence="1">
    <location>
        <begin position="1"/>
        <end position="170"/>
    </location>
</feature>
<dbReference type="InterPro" id="IPR016181">
    <property type="entry name" value="Acyl_CoA_acyltransferase"/>
</dbReference>
<dbReference type="GO" id="GO:0016747">
    <property type="term" value="F:acyltransferase activity, transferring groups other than amino-acyl groups"/>
    <property type="evidence" value="ECO:0007669"/>
    <property type="project" value="InterPro"/>
</dbReference>
<evidence type="ECO:0000313" key="3">
    <source>
        <dbReference type="Proteomes" id="UP000754563"/>
    </source>
</evidence>
<dbReference type="Gene3D" id="3.40.630.30">
    <property type="match status" value="1"/>
</dbReference>
<sequence length="171" mass="19480">MNIKILQKSNLNEYKRFRLQALKDCPLAFYSDYYENVDRPDEKWLSHLGKVFSEDSSTNIGMFEGDTLIGMATGIGESYKKRSHVAKIAAVYVDPNHRQKGVGGKILDFLITEIMKNSNVVMLELEVNAKLQAPVTLYKSRGFKECGIKSKAMKVDGLFYNTIVMEKEIRN</sequence>
<keyword evidence="2" id="KW-0012">Acyltransferase</keyword>
<gene>
    <name evidence="2" type="ORF">KC717_05200</name>
</gene>
<evidence type="ECO:0000313" key="2">
    <source>
        <dbReference type="EMBL" id="MCA9386016.1"/>
    </source>
</evidence>
<dbReference type="CDD" id="cd04301">
    <property type="entry name" value="NAT_SF"/>
    <property type="match status" value="1"/>
</dbReference>
<evidence type="ECO:0000259" key="1">
    <source>
        <dbReference type="PROSITE" id="PS51186"/>
    </source>
</evidence>
<dbReference type="EC" id="2.3.1.-" evidence="2"/>
<dbReference type="Proteomes" id="UP000754563">
    <property type="component" value="Unassembled WGS sequence"/>
</dbReference>
<dbReference type="EMBL" id="JAGQLH010000068">
    <property type="protein sequence ID" value="MCA9386016.1"/>
    <property type="molecule type" value="Genomic_DNA"/>
</dbReference>
<name>A0A955L9J2_9BACT</name>
<dbReference type="SUPFAM" id="SSF55729">
    <property type="entry name" value="Acyl-CoA N-acyltransferases (Nat)"/>
    <property type="match status" value="1"/>
</dbReference>